<comment type="similarity">
    <text evidence="1">Belongs to the EFG1/PHD1/stuA family.</text>
</comment>
<gene>
    <name evidence="7" type="ORF">O0I10_004638</name>
</gene>
<evidence type="ECO:0000313" key="8">
    <source>
        <dbReference type="Proteomes" id="UP001234581"/>
    </source>
</evidence>
<sequence length="463" mass="51809">MYSTFAESTHYGNPYSQPQQPDTSGGQISVMTWNPPPFNRNSVQYSQNPTQQHHHHHHPSYNVPTMPPQQRAHPLPMIPMQRPAMSSPPQQQQRPAMSPQQQQQQHASSPQNQNNSNNSHSQQQQQQQQQQPKLTTSYWEDEGTICYQVDARGFCVARRQDNDMVNGTKLLNVVGMSRGRRDGILKNERGRVVVKVGAMHLKGVWITISRAKALAAQFNISYLLHPLFTDDPSIFFYANPPMLPPMPPGYFFPGTVQFPASAFPPPPPPPPVPPRMTSSETNHSMARAPSVPSMVFNNFAQQQQPYAVPPPPPPQAATTTTTAPPTSAPPPPPPSQASFHYEATSLSDYASRATNGSSSALSESAPPTPCSQQYHHHLHMLHPYDGTSSANTSSTALETPSMDSQLLNQYDVDMFTPSPAAYYDEQAQHHLTPPQYHQQQQEAKWYNYPIQTQQQPLHYHQPW</sequence>
<accession>A0AAD7XWG7</accession>
<feature type="compositionally biased region" description="Polar residues" evidence="5">
    <location>
        <begin position="1"/>
        <end position="32"/>
    </location>
</feature>
<feature type="compositionally biased region" description="Polar residues" evidence="5">
    <location>
        <begin position="344"/>
        <end position="362"/>
    </location>
</feature>
<comment type="caution">
    <text evidence="7">The sequence shown here is derived from an EMBL/GenBank/DDBJ whole genome shotgun (WGS) entry which is preliminary data.</text>
</comment>
<reference evidence="7 8" key="1">
    <citation type="submission" date="2023-03" db="EMBL/GenBank/DDBJ databases">
        <title>Genome sequence of Lichtheimia ornata CBS 291.66.</title>
        <authorList>
            <person name="Mohabir J.T."/>
            <person name="Shea T.P."/>
            <person name="Kurbessoian T."/>
            <person name="Berby B."/>
            <person name="Fontaine J."/>
            <person name="Livny J."/>
            <person name="Gnirke A."/>
            <person name="Stajich J.E."/>
            <person name="Cuomo C.A."/>
        </authorList>
    </citation>
    <scope>NUCLEOTIDE SEQUENCE [LARGE SCALE GENOMIC DNA]</scope>
    <source>
        <strain evidence="7">CBS 291.66</strain>
    </source>
</reference>
<evidence type="ECO:0000256" key="5">
    <source>
        <dbReference type="SAM" id="MobiDB-lite"/>
    </source>
</evidence>
<evidence type="ECO:0000256" key="3">
    <source>
        <dbReference type="ARBA" id="ARBA00023125"/>
    </source>
</evidence>
<dbReference type="InterPro" id="IPR029790">
    <property type="entry name" value="EFG1/Phd1/StuA"/>
</dbReference>
<dbReference type="PANTHER" id="PTHR47792:SF1">
    <property type="entry name" value="PROTEIN SOK2-RELATED"/>
    <property type="match status" value="1"/>
</dbReference>
<dbReference type="PANTHER" id="PTHR47792">
    <property type="entry name" value="PROTEIN SOK2-RELATED"/>
    <property type="match status" value="1"/>
</dbReference>
<evidence type="ECO:0000259" key="6">
    <source>
        <dbReference type="PROSITE" id="PS51299"/>
    </source>
</evidence>
<feature type="compositionally biased region" description="Pro residues" evidence="5">
    <location>
        <begin position="262"/>
        <end position="274"/>
    </location>
</feature>
<dbReference type="GO" id="GO:0043565">
    <property type="term" value="F:sequence-specific DNA binding"/>
    <property type="evidence" value="ECO:0007669"/>
    <property type="project" value="TreeGrafter"/>
</dbReference>
<feature type="compositionally biased region" description="Pro residues" evidence="5">
    <location>
        <begin position="326"/>
        <end position="335"/>
    </location>
</feature>
<dbReference type="AlphaFoldDB" id="A0AAD7XWG7"/>
<keyword evidence="4" id="KW-0804">Transcription</keyword>
<keyword evidence="8" id="KW-1185">Reference proteome</keyword>
<dbReference type="InterPro" id="IPR018004">
    <property type="entry name" value="KilA/APSES_HTH"/>
</dbReference>
<evidence type="ECO:0000256" key="4">
    <source>
        <dbReference type="ARBA" id="ARBA00023163"/>
    </source>
</evidence>
<protein>
    <recommendedName>
        <fullName evidence="6">HTH APSES-type domain-containing protein</fullName>
    </recommendedName>
</protein>
<feature type="compositionally biased region" description="Polar residues" evidence="5">
    <location>
        <begin position="39"/>
        <end position="51"/>
    </location>
</feature>
<feature type="compositionally biased region" description="Low complexity" evidence="5">
    <location>
        <begin position="316"/>
        <end position="325"/>
    </location>
</feature>
<evidence type="ECO:0000256" key="2">
    <source>
        <dbReference type="ARBA" id="ARBA00023015"/>
    </source>
</evidence>
<dbReference type="SUPFAM" id="SSF54616">
    <property type="entry name" value="DNA-binding domain of Mlu1-box binding protein MBP1"/>
    <property type="match status" value="1"/>
</dbReference>
<feature type="domain" description="HTH APSES-type" evidence="6">
    <location>
        <begin position="133"/>
        <end position="245"/>
    </location>
</feature>
<dbReference type="EMBL" id="JARTCD010000017">
    <property type="protein sequence ID" value="KAJ8659659.1"/>
    <property type="molecule type" value="Genomic_DNA"/>
</dbReference>
<dbReference type="GeneID" id="83212051"/>
<dbReference type="GO" id="GO:0045944">
    <property type="term" value="P:positive regulation of transcription by RNA polymerase II"/>
    <property type="evidence" value="ECO:0007669"/>
    <property type="project" value="TreeGrafter"/>
</dbReference>
<dbReference type="SMART" id="SM01252">
    <property type="entry name" value="KilA-N"/>
    <property type="match status" value="1"/>
</dbReference>
<feature type="region of interest" description="Disordered" evidence="5">
    <location>
        <begin position="262"/>
        <end position="287"/>
    </location>
</feature>
<evidence type="ECO:0000313" key="7">
    <source>
        <dbReference type="EMBL" id="KAJ8659659.1"/>
    </source>
</evidence>
<dbReference type="InterPro" id="IPR036887">
    <property type="entry name" value="HTH_APSES_sf"/>
</dbReference>
<dbReference type="RefSeq" id="XP_058344572.1">
    <property type="nucleotide sequence ID" value="XM_058484695.1"/>
</dbReference>
<feature type="region of interest" description="Disordered" evidence="5">
    <location>
        <begin position="1"/>
        <end position="135"/>
    </location>
</feature>
<name>A0AAD7XWG7_9FUNG</name>
<dbReference type="InterPro" id="IPR003163">
    <property type="entry name" value="Tscrpt_reg_HTH_APSES-type"/>
</dbReference>
<keyword evidence="3" id="KW-0238">DNA-binding</keyword>
<keyword evidence="2" id="KW-0805">Transcription regulation</keyword>
<evidence type="ECO:0000256" key="1">
    <source>
        <dbReference type="ARBA" id="ARBA00007247"/>
    </source>
</evidence>
<organism evidence="7 8">
    <name type="scientific">Lichtheimia ornata</name>
    <dbReference type="NCBI Taxonomy" id="688661"/>
    <lineage>
        <taxon>Eukaryota</taxon>
        <taxon>Fungi</taxon>
        <taxon>Fungi incertae sedis</taxon>
        <taxon>Mucoromycota</taxon>
        <taxon>Mucoromycotina</taxon>
        <taxon>Mucoromycetes</taxon>
        <taxon>Mucorales</taxon>
        <taxon>Lichtheimiaceae</taxon>
        <taxon>Lichtheimia</taxon>
    </lineage>
</organism>
<feature type="compositionally biased region" description="Low complexity" evidence="5">
    <location>
        <begin position="79"/>
        <end position="132"/>
    </location>
</feature>
<dbReference type="Proteomes" id="UP001234581">
    <property type="component" value="Unassembled WGS sequence"/>
</dbReference>
<feature type="region of interest" description="Disordered" evidence="5">
    <location>
        <begin position="304"/>
        <end position="373"/>
    </location>
</feature>
<dbReference type="GO" id="GO:0003700">
    <property type="term" value="F:DNA-binding transcription factor activity"/>
    <property type="evidence" value="ECO:0007669"/>
    <property type="project" value="TreeGrafter"/>
</dbReference>
<proteinExistence type="inferred from homology"/>
<dbReference type="GO" id="GO:0005634">
    <property type="term" value="C:nucleus"/>
    <property type="evidence" value="ECO:0007669"/>
    <property type="project" value="TreeGrafter"/>
</dbReference>
<dbReference type="Gene3D" id="3.10.260.10">
    <property type="entry name" value="Transcription regulator HTH, APSES-type DNA-binding domain"/>
    <property type="match status" value="1"/>
</dbReference>
<dbReference type="PROSITE" id="PS51299">
    <property type="entry name" value="HTH_APSES"/>
    <property type="match status" value="1"/>
</dbReference>